<dbReference type="Gene3D" id="2.40.50.1020">
    <property type="entry name" value="LytTr DNA-binding domain"/>
    <property type="match status" value="1"/>
</dbReference>
<evidence type="ECO:0000313" key="4">
    <source>
        <dbReference type="EMBL" id="PJZ64615.1"/>
    </source>
</evidence>
<accession>A0A2M9Z871</accession>
<dbReference type="PANTHER" id="PTHR37299:SF1">
    <property type="entry name" value="STAGE 0 SPORULATION PROTEIN A HOMOLOG"/>
    <property type="match status" value="1"/>
</dbReference>
<feature type="domain" description="HTH LytTR-type" evidence="3">
    <location>
        <begin position="140"/>
        <end position="246"/>
    </location>
</feature>
<dbReference type="SMART" id="SM00448">
    <property type="entry name" value="REC"/>
    <property type="match status" value="1"/>
</dbReference>
<dbReference type="Pfam" id="PF00072">
    <property type="entry name" value="Response_reg"/>
    <property type="match status" value="1"/>
</dbReference>
<keyword evidence="1" id="KW-0597">Phosphoprotein</keyword>
<sequence length="247" mass="28222">MGDSIYKVLVVEDEVPARDLLRKFLEGWKEFEVRGIARTGMQAIELLRKETFDLVFLDIHLPEKNGLQVLEEMGDASPVLVFTTAYREHTLKAFEVGACDYLLKPYTKDRFDSCMERAKNHLHLKSVSKNRKSGDPDPVFVFRDGGLVHRILFSDLYYLTANGKRSVLHTKDGDFETARLLGDLEKELPKSDFLRIHRKHMVNRSLVAATRSQPGGTYTIYLKDEDETNLPVGREFVEGVKGLFGKN</sequence>
<evidence type="ECO:0000259" key="2">
    <source>
        <dbReference type="PROSITE" id="PS50110"/>
    </source>
</evidence>
<dbReference type="PROSITE" id="PS50110">
    <property type="entry name" value="RESPONSE_REGULATORY"/>
    <property type="match status" value="1"/>
</dbReference>
<dbReference type="PROSITE" id="PS50930">
    <property type="entry name" value="HTH_LYTTR"/>
    <property type="match status" value="1"/>
</dbReference>
<protein>
    <submittedName>
        <fullName evidence="4">DNA-binding response regulator</fullName>
    </submittedName>
</protein>
<dbReference type="Gene3D" id="3.40.50.2300">
    <property type="match status" value="1"/>
</dbReference>
<dbReference type="InterPro" id="IPR011006">
    <property type="entry name" value="CheY-like_superfamily"/>
</dbReference>
<dbReference type="PANTHER" id="PTHR37299">
    <property type="entry name" value="TRANSCRIPTIONAL REGULATOR-RELATED"/>
    <property type="match status" value="1"/>
</dbReference>
<name>A0A2M9Z871_9LEPT</name>
<reference evidence="4 5" key="1">
    <citation type="submission" date="2017-07" db="EMBL/GenBank/DDBJ databases">
        <title>Leptospira spp. isolated from tropical soils.</title>
        <authorList>
            <person name="Thibeaux R."/>
            <person name="Iraola G."/>
            <person name="Ferres I."/>
            <person name="Bierque E."/>
            <person name="Girault D."/>
            <person name="Soupe-Gilbert M.-E."/>
            <person name="Picardeau M."/>
            <person name="Goarant C."/>
        </authorList>
    </citation>
    <scope>NUCLEOTIDE SEQUENCE [LARGE SCALE GENOMIC DNA]</scope>
    <source>
        <strain evidence="4 5">FH2-C-A2</strain>
    </source>
</reference>
<proteinExistence type="predicted"/>
<dbReference type="InterPro" id="IPR046947">
    <property type="entry name" value="LytR-like"/>
</dbReference>
<dbReference type="GO" id="GO:0003677">
    <property type="term" value="F:DNA binding"/>
    <property type="evidence" value="ECO:0007669"/>
    <property type="project" value="UniProtKB-KW"/>
</dbReference>
<feature type="domain" description="Response regulatory" evidence="2">
    <location>
        <begin position="7"/>
        <end position="119"/>
    </location>
</feature>
<dbReference type="SMART" id="SM00850">
    <property type="entry name" value="LytTR"/>
    <property type="match status" value="1"/>
</dbReference>
<evidence type="ECO:0000256" key="1">
    <source>
        <dbReference type="PROSITE-ProRule" id="PRU00169"/>
    </source>
</evidence>
<dbReference type="Pfam" id="PF04397">
    <property type="entry name" value="LytTR"/>
    <property type="match status" value="1"/>
</dbReference>
<dbReference type="AlphaFoldDB" id="A0A2M9Z871"/>
<evidence type="ECO:0000313" key="5">
    <source>
        <dbReference type="Proteomes" id="UP000231912"/>
    </source>
</evidence>
<keyword evidence="4" id="KW-0238">DNA-binding</keyword>
<feature type="modified residue" description="4-aspartylphosphate" evidence="1">
    <location>
        <position position="58"/>
    </location>
</feature>
<gene>
    <name evidence="4" type="ORF">CH371_17750</name>
</gene>
<organism evidence="4 5">
    <name type="scientific">Leptospira wolffii</name>
    <dbReference type="NCBI Taxonomy" id="409998"/>
    <lineage>
        <taxon>Bacteria</taxon>
        <taxon>Pseudomonadati</taxon>
        <taxon>Spirochaetota</taxon>
        <taxon>Spirochaetia</taxon>
        <taxon>Leptospirales</taxon>
        <taxon>Leptospiraceae</taxon>
        <taxon>Leptospira</taxon>
    </lineage>
</organism>
<dbReference type="InterPro" id="IPR007492">
    <property type="entry name" value="LytTR_DNA-bd_dom"/>
</dbReference>
<dbReference type="RefSeq" id="WP_016543598.1">
    <property type="nucleotide sequence ID" value="NZ_NPDT01000009.1"/>
</dbReference>
<evidence type="ECO:0000259" key="3">
    <source>
        <dbReference type="PROSITE" id="PS50930"/>
    </source>
</evidence>
<dbReference type="EMBL" id="NPDT01000009">
    <property type="protein sequence ID" value="PJZ64615.1"/>
    <property type="molecule type" value="Genomic_DNA"/>
</dbReference>
<dbReference type="InterPro" id="IPR001789">
    <property type="entry name" value="Sig_transdc_resp-reg_receiver"/>
</dbReference>
<dbReference type="SUPFAM" id="SSF52172">
    <property type="entry name" value="CheY-like"/>
    <property type="match status" value="1"/>
</dbReference>
<comment type="caution">
    <text evidence="4">The sequence shown here is derived from an EMBL/GenBank/DDBJ whole genome shotgun (WGS) entry which is preliminary data.</text>
</comment>
<dbReference type="GO" id="GO:0000156">
    <property type="term" value="F:phosphorelay response regulator activity"/>
    <property type="evidence" value="ECO:0007669"/>
    <property type="project" value="InterPro"/>
</dbReference>
<dbReference type="Proteomes" id="UP000231912">
    <property type="component" value="Unassembled WGS sequence"/>
</dbReference>